<feature type="transmembrane region" description="Helical" evidence="1">
    <location>
        <begin position="32"/>
        <end position="51"/>
    </location>
</feature>
<dbReference type="Proteomes" id="UP001597601">
    <property type="component" value="Unassembled WGS sequence"/>
</dbReference>
<keyword evidence="1" id="KW-0812">Transmembrane</keyword>
<comment type="caution">
    <text evidence="2">The sequence shown here is derived from an EMBL/GenBank/DDBJ whole genome shotgun (WGS) entry which is preliminary data.</text>
</comment>
<dbReference type="Pfam" id="PF19885">
    <property type="entry name" value="DUF6358"/>
    <property type="match status" value="1"/>
</dbReference>
<keyword evidence="1" id="KW-1133">Transmembrane helix</keyword>
<name>A0ABW5XIS8_9SPHI</name>
<protein>
    <submittedName>
        <fullName evidence="2">DUF6358 family protein</fullName>
    </submittedName>
</protein>
<proteinExistence type="predicted"/>
<evidence type="ECO:0000313" key="2">
    <source>
        <dbReference type="EMBL" id="MFD2863605.1"/>
    </source>
</evidence>
<dbReference type="InterPro" id="IPR045938">
    <property type="entry name" value="DUF6358"/>
</dbReference>
<keyword evidence="3" id="KW-1185">Reference proteome</keyword>
<dbReference type="RefSeq" id="WP_377123292.1">
    <property type="nucleotide sequence ID" value="NZ_JBHUHN010000001.1"/>
</dbReference>
<sequence>MGKNIALSTFYNLCIILCGVLAYNGFTTNHYSYILGAVFCGVIFIILKIRLLKQVRKTYRGD</sequence>
<accession>A0ABW5XIS8</accession>
<feature type="transmembrane region" description="Helical" evidence="1">
    <location>
        <begin position="7"/>
        <end position="26"/>
    </location>
</feature>
<dbReference type="EMBL" id="JBHUON010000002">
    <property type="protein sequence ID" value="MFD2863605.1"/>
    <property type="molecule type" value="Genomic_DNA"/>
</dbReference>
<keyword evidence="1" id="KW-0472">Membrane</keyword>
<evidence type="ECO:0000256" key="1">
    <source>
        <dbReference type="SAM" id="Phobius"/>
    </source>
</evidence>
<gene>
    <name evidence="2" type="ORF">ACFSYC_02795</name>
</gene>
<evidence type="ECO:0000313" key="3">
    <source>
        <dbReference type="Proteomes" id="UP001597601"/>
    </source>
</evidence>
<reference evidence="3" key="1">
    <citation type="journal article" date="2019" name="Int. J. Syst. Evol. Microbiol.">
        <title>The Global Catalogue of Microorganisms (GCM) 10K type strain sequencing project: providing services to taxonomists for standard genome sequencing and annotation.</title>
        <authorList>
            <consortium name="The Broad Institute Genomics Platform"/>
            <consortium name="The Broad Institute Genome Sequencing Center for Infectious Disease"/>
            <person name="Wu L."/>
            <person name="Ma J."/>
        </authorList>
    </citation>
    <scope>NUCLEOTIDE SEQUENCE [LARGE SCALE GENOMIC DNA]</scope>
    <source>
        <strain evidence="3">KCTC 52232</strain>
    </source>
</reference>
<organism evidence="2 3">
    <name type="scientific">Mucilaginibacter antarcticus</name>
    <dbReference type="NCBI Taxonomy" id="1855725"/>
    <lineage>
        <taxon>Bacteria</taxon>
        <taxon>Pseudomonadati</taxon>
        <taxon>Bacteroidota</taxon>
        <taxon>Sphingobacteriia</taxon>
        <taxon>Sphingobacteriales</taxon>
        <taxon>Sphingobacteriaceae</taxon>
        <taxon>Mucilaginibacter</taxon>
    </lineage>
</organism>